<evidence type="ECO:0000259" key="14">
    <source>
        <dbReference type="PROSITE" id="PS50928"/>
    </source>
</evidence>
<dbReference type="Pfam" id="PF02668">
    <property type="entry name" value="TauD"/>
    <property type="match status" value="1"/>
</dbReference>
<evidence type="ECO:0000256" key="1">
    <source>
        <dbReference type="ARBA" id="ARBA00001954"/>
    </source>
</evidence>
<dbReference type="PANTHER" id="PTHR30468:SF1">
    <property type="entry name" value="ALPHA-KETOGLUTARATE-DEPENDENT SULFONATE DIOXYGENASE"/>
    <property type="match status" value="1"/>
</dbReference>
<dbReference type="InterPro" id="IPR000515">
    <property type="entry name" value="MetI-like"/>
</dbReference>
<dbReference type="GO" id="GO:0016706">
    <property type="term" value="F:2-oxoglutarate-dependent dioxygenase activity"/>
    <property type="evidence" value="ECO:0007669"/>
    <property type="project" value="TreeGrafter"/>
</dbReference>
<evidence type="ECO:0000256" key="11">
    <source>
        <dbReference type="ARBA" id="ARBA00023004"/>
    </source>
</evidence>
<keyword evidence="12 13" id="KW-0472">Membrane</keyword>
<dbReference type="NCBIfam" id="NF007104">
    <property type="entry name" value="PRK09553.1"/>
    <property type="match status" value="1"/>
</dbReference>
<comment type="cofactor">
    <cofactor evidence="1">
        <name>Fe(2+)</name>
        <dbReference type="ChEBI" id="CHEBI:29033"/>
    </cofactor>
</comment>
<keyword evidence="6 13" id="KW-0812">Transmembrane</keyword>
<protein>
    <recommendedName>
        <fullName evidence="14">ABC transmembrane type-1 domain-containing protein</fullName>
    </recommendedName>
</protein>
<dbReference type="GO" id="GO:0055085">
    <property type="term" value="P:transmembrane transport"/>
    <property type="evidence" value="ECO:0007669"/>
    <property type="project" value="InterPro"/>
</dbReference>
<dbReference type="Gene3D" id="3.60.130.10">
    <property type="entry name" value="Clavaminate synthase-like"/>
    <property type="match status" value="1"/>
</dbReference>
<evidence type="ECO:0000256" key="13">
    <source>
        <dbReference type="SAM" id="Phobius"/>
    </source>
</evidence>
<evidence type="ECO:0000256" key="10">
    <source>
        <dbReference type="ARBA" id="ARBA00023002"/>
    </source>
</evidence>
<gene>
    <name evidence="15" type="ORF">ONB1V03_LOCUS2520</name>
</gene>
<dbReference type="Proteomes" id="UP000728032">
    <property type="component" value="Unassembled WGS sequence"/>
</dbReference>
<feature type="transmembrane region" description="Helical" evidence="13">
    <location>
        <begin position="92"/>
        <end position="111"/>
    </location>
</feature>
<comment type="similarity">
    <text evidence="3">Belongs to the TfdA dioxygenase family.</text>
</comment>
<keyword evidence="9 13" id="KW-1133">Transmembrane helix</keyword>
<feature type="transmembrane region" description="Helical" evidence="13">
    <location>
        <begin position="241"/>
        <end position="261"/>
    </location>
</feature>
<proteinExistence type="inferred from homology"/>
<feature type="domain" description="ABC transmembrane type-1" evidence="14">
    <location>
        <begin position="85"/>
        <end position="265"/>
    </location>
</feature>
<dbReference type="EMBL" id="CAJPVJ010000597">
    <property type="protein sequence ID" value="CAG2162934.1"/>
    <property type="molecule type" value="Genomic_DNA"/>
</dbReference>
<keyword evidence="16" id="KW-1185">Reference proteome</keyword>
<evidence type="ECO:0000313" key="15">
    <source>
        <dbReference type="EMBL" id="CAD7640380.1"/>
    </source>
</evidence>
<accession>A0A7R9QC53</accession>
<dbReference type="GO" id="GO:0005886">
    <property type="term" value="C:plasma membrane"/>
    <property type="evidence" value="ECO:0007669"/>
    <property type="project" value="UniProtKB-SubCell"/>
</dbReference>
<dbReference type="InterPro" id="IPR051323">
    <property type="entry name" value="AtsK-like"/>
</dbReference>
<keyword evidence="4" id="KW-0813">Transport</keyword>
<dbReference type="OrthoDB" id="6411086at2759"/>
<dbReference type="EMBL" id="OC915422">
    <property type="protein sequence ID" value="CAD7640380.1"/>
    <property type="molecule type" value="Genomic_DNA"/>
</dbReference>
<keyword evidence="7" id="KW-0479">Metal-binding</keyword>
<keyword evidence="11" id="KW-0408">Iron</keyword>
<comment type="subcellular location">
    <subcellularLocation>
        <location evidence="2">Cell membrane</location>
        <topology evidence="2">Multi-pass membrane protein</topology>
    </subcellularLocation>
</comment>
<dbReference type="SUPFAM" id="SSF51197">
    <property type="entry name" value="Clavaminate synthase-like"/>
    <property type="match status" value="1"/>
</dbReference>
<dbReference type="PROSITE" id="PS50928">
    <property type="entry name" value="ABC_TM1"/>
    <property type="match status" value="1"/>
</dbReference>
<sequence>MTAQLDPKLIPRTVESQTVAVKVPREVNITLISSITIITLIAIWWLVTTLGWIDALFLPSPTAVLQRFNDLFSNGYMSISLWSHIGASLGRIGTALIAAVITAIPVGIAIGRNKIVRGILDPIIEFYRPIPPLAYLPLIVIWCGIGELSKVLLIYLAIFAPIVIATATGVRSVDQAKIRAAQSLGASPMQIIKHVVLPSSLPSILTGIRIGLGVGWSTLVAAELVGASEGLGFMVQSSSQLLATDVVIVGILIIAVIAFILEIGLRLTPLNPTIGALIEGVNFNQPLTPEQKALIEAALLKHQVIFFRNQPMTAQQHAALARQFGQLHIHPIYPNIPEQPEIMVLDTEFNDLRDNALWHTDVTFLETPAMGAILSAKKVPAWGGDTLWSSGTAAFEALSKPMQAMLSGLTATHDIARSFPVDRFGGDPAELEKLEQAKKKHPPISHPVIRTHPVTGRKALFVSEGFTTRINELEAKESDAVLKMLFEHIQKPEFVVRWSWQANDVAFWDNRCTFHYAVDDYRPQHRVMNRATLMGDKPFYQAD</sequence>
<dbReference type="GO" id="GO:0006790">
    <property type="term" value="P:sulfur compound metabolic process"/>
    <property type="evidence" value="ECO:0007669"/>
    <property type="project" value="TreeGrafter"/>
</dbReference>
<evidence type="ECO:0000256" key="2">
    <source>
        <dbReference type="ARBA" id="ARBA00004651"/>
    </source>
</evidence>
<feature type="transmembrane region" description="Helical" evidence="13">
    <location>
        <begin position="31"/>
        <end position="53"/>
    </location>
</feature>
<organism evidence="15">
    <name type="scientific">Oppiella nova</name>
    <dbReference type="NCBI Taxonomy" id="334625"/>
    <lineage>
        <taxon>Eukaryota</taxon>
        <taxon>Metazoa</taxon>
        <taxon>Ecdysozoa</taxon>
        <taxon>Arthropoda</taxon>
        <taxon>Chelicerata</taxon>
        <taxon>Arachnida</taxon>
        <taxon>Acari</taxon>
        <taxon>Acariformes</taxon>
        <taxon>Sarcoptiformes</taxon>
        <taxon>Oribatida</taxon>
        <taxon>Brachypylina</taxon>
        <taxon>Oppioidea</taxon>
        <taxon>Oppiidae</taxon>
        <taxon>Oppiella</taxon>
    </lineage>
</organism>
<dbReference type="Pfam" id="PF00528">
    <property type="entry name" value="BPD_transp_1"/>
    <property type="match status" value="1"/>
</dbReference>
<dbReference type="FunFam" id="3.60.130.10:FF:000002">
    <property type="entry name" value="Alpha-ketoglutarate-dependent taurine dioxygenase"/>
    <property type="match status" value="1"/>
</dbReference>
<keyword evidence="5" id="KW-1003">Cell membrane</keyword>
<evidence type="ECO:0000256" key="8">
    <source>
        <dbReference type="ARBA" id="ARBA00022964"/>
    </source>
</evidence>
<evidence type="ECO:0000256" key="4">
    <source>
        <dbReference type="ARBA" id="ARBA00022448"/>
    </source>
</evidence>
<dbReference type="InterPro" id="IPR003819">
    <property type="entry name" value="TauD/TfdA-like"/>
</dbReference>
<dbReference type="AlphaFoldDB" id="A0A7R9QC53"/>
<dbReference type="CDD" id="cd06261">
    <property type="entry name" value="TM_PBP2"/>
    <property type="match status" value="1"/>
</dbReference>
<evidence type="ECO:0000313" key="16">
    <source>
        <dbReference type="Proteomes" id="UP000728032"/>
    </source>
</evidence>
<dbReference type="PANTHER" id="PTHR30468">
    <property type="entry name" value="ALPHA-KETOGLUTARATE-DEPENDENT SULFONATE DIOXYGENASE"/>
    <property type="match status" value="1"/>
</dbReference>
<evidence type="ECO:0000256" key="5">
    <source>
        <dbReference type="ARBA" id="ARBA00022475"/>
    </source>
</evidence>
<reference evidence="15" key="1">
    <citation type="submission" date="2020-11" db="EMBL/GenBank/DDBJ databases">
        <authorList>
            <person name="Tran Van P."/>
        </authorList>
    </citation>
    <scope>NUCLEOTIDE SEQUENCE</scope>
</reference>
<evidence type="ECO:0000256" key="6">
    <source>
        <dbReference type="ARBA" id="ARBA00022692"/>
    </source>
</evidence>
<evidence type="ECO:0000256" key="7">
    <source>
        <dbReference type="ARBA" id="ARBA00022723"/>
    </source>
</evidence>
<keyword evidence="8" id="KW-0223">Dioxygenase</keyword>
<dbReference type="Gene3D" id="1.10.3720.10">
    <property type="entry name" value="MetI-like"/>
    <property type="match status" value="1"/>
</dbReference>
<name>A0A7R9QC53_9ACAR</name>
<dbReference type="GO" id="GO:0005737">
    <property type="term" value="C:cytoplasm"/>
    <property type="evidence" value="ECO:0007669"/>
    <property type="project" value="TreeGrafter"/>
</dbReference>
<keyword evidence="10" id="KW-0560">Oxidoreductase</keyword>
<dbReference type="InterPro" id="IPR042098">
    <property type="entry name" value="TauD-like_sf"/>
</dbReference>
<dbReference type="GO" id="GO:0046872">
    <property type="term" value="F:metal ion binding"/>
    <property type="evidence" value="ECO:0007669"/>
    <property type="project" value="UniProtKB-KW"/>
</dbReference>
<dbReference type="SUPFAM" id="SSF161098">
    <property type="entry name" value="MetI-like"/>
    <property type="match status" value="1"/>
</dbReference>
<evidence type="ECO:0000256" key="12">
    <source>
        <dbReference type="ARBA" id="ARBA00023136"/>
    </source>
</evidence>
<evidence type="ECO:0000256" key="3">
    <source>
        <dbReference type="ARBA" id="ARBA00005896"/>
    </source>
</evidence>
<evidence type="ECO:0000256" key="9">
    <source>
        <dbReference type="ARBA" id="ARBA00022989"/>
    </source>
</evidence>
<feature type="transmembrane region" description="Helical" evidence="13">
    <location>
        <begin position="154"/>
        <end position="174"/>
    </location>
</feature>
<dbReference type="InterPro" id="IPR035906">
    <property type="entry name" value="MetI-like_sf"/>
</dbReference>
<dbReference type="FunFam" id="1.10.3720.10:FF:000003">
    <property type="entry name" value="Aliphatic sulfonate ABC transporter permease"/>
    <property type="match status" value="1"/>
</dbReference>
<feature type="transmembrane region" description="Helical" evidence="13">
    <location>
        <begin position="132"/>
        <end position="148"/>
    </location>
</feature>